<keyword evidence="1" id="KW-0732">Signal</keyword>
<feature type="chain" id="PRO_5046951698" evidence="1">
    <location>
        <begin position="22"/>
        <end position="165"/>
    </location>
</feature>
<evidence type="ECO:0000313" key="2">
    <source>
        <dbReference type="EMBL" id="MFD1784220.1"/>
    </source>
</evidence>
<reference evidence="3" key="1">
    <citation type="journal article" date="2019" name="Int. J. Syst. Evol. Microbiol.">
        <title>The Global Catalogue of Microorganisms (GCM) 10K type strain sequencing project: providing services to taxonomists for standard genome sequencing and annotation.</title>
        <authorList>
            <consortium name="The Broad Institute Genomics Platform"/>
            <consortium name="The Broad Institute Genome Sequencing Center for Infectious Disease"/>
            <person name="Wu L."/>
            <person name="Ma J."/>
        </authorList>
    </citation>
    <scope>NUCLEOTIDE SEQUENCE [LARGE SCALE GENOMIC DNA]</scope>
    <source>
        <strain evidence="3">DFY28</strain>
    </source>
</reference>
<accession>A0ABW4N6H1</accession>
<evidence type="ECO:0000313" key="3">
    <source>
        <dbReference type="Proteomes" id="UP001597237"/>
    </source>
</evidence>
<dbReference type="RefSeq" id="WP_377283827.1">
    <property type="nucleotide sequence ID" value="NZ_JBHRSI010000009.1"/>
</dbReference>
<dbReference type="Proteomes" id="UP001597237">
    <property type="component" value="Unassembled WGS sequence"/>
</dbReference>
<feature type="signal peptide" evidence="1">
    <location>
        <begin position="1"/>
        <end position="21"/>
    </location>
</feature>
<evidence type="ECO:0000256" key="1">
    <source>
        <dbReference type="SAM" id="SignalP"/>
    </source>
</evidence>
<name>A0ABW4N6H1_9CAUL</name>
<protein>
    <submittedName>
        <fullName evidence="2">Uncharacterized protein</fullName>
    </submittedName>
</protein>
<comment type="caution">
    <text evidence="2">The sequence shown here is derived from an EMBL/GenBank/DDBJ whole genome shotgun (WGS) entry which is preliminary data.</text>
</comment>
<dbReference type="EMBL" id="JBHUEY010000001">
    <property type="protein sequence ID" value="MFD1784220.1"/>
    <property type="molecule type" value="Genomic_DNA"/>
</dbReference>
<keyword evidence="3" id="KW-1185">Reference proteome</keyword>
<proteinExistence type="predicted"/>
<sequence length="165" mass="19202">MKIIRTALLAGALLAPQTALGQPLDRYENRWDRREGYLDRQTDLGPADRYEDRWDRRENRWDRRDLTGYGANYQPGYGLDYRPGYYPPRPGYYYPPAAGYYGSNADYAAVPARPVYPVQPIAPVARPGYDYYACQATYAVTRGRWVWNGWRWVMATRRDVVTGRC</sequence>
<organism evidence="2 3">
    <name type="scientific">Phenylobacterium terrae</name>
    <dbReference type="NCBI Taxonomy" id="2665495"/>
    <lineage>
        <taxon>Bacteria</taxon>
        <taxon>Pseudomonadati</taxon>
        <taxon>Pseudomonadota</taxon>
        <taxon>Alphaproteobacteria</taxon>
        <taxon>Caulobacterales</taxon>
        <taxon>Caulobacteraceae</taxon>
        <taxon>Phenylobacterium</taxon>
    </lineage>
</organism>
<gene>
    <name evidence="2" type="ORF">ACFSC0_12505</name>
</gene>